<keyword evidence="1" id="KW-0175">Coiled coil</keyword>
<feature type="region of interest" description="Disordered" evidence="2">
    <location>
        <begin position="94"/>
        <end position="145"/>
    </location>
</feature>
<feature type="compositionally biased region" description="Basic and acidic residues" evidence="2">
    <location>
        <begin position="364"/>
        <end position="376"/>
    </location>
</feature>
<evidence type="ECO:0000313" key="3">
    <source>
        <dbReference type="EMBL" id="KIZ07443.1"/>
    </source>
</evidence>
<feature type="compositionally biased region" description="Basic and acidic residues" evidence="2">
    <location>
        <begin position="1"/>
        <end position="12"/>
    </location>
</feature>
<feature type="region of interest" description="Disordered" evidence="2">
    <location>
        <begin position="722"/>
        <end position="745"/>
    </location>
</feature>
<feature type="coiled-coil region" evidence="1">
    <location>
        <begin position="455"/>
        <end position="493"/>
    </location>
</feature>
<dbReference type="KEGG" id="mng:MNEG_0517"/>
<dbReference type="GeneID" id="25726635"/>
<evidence type="ECO:0000313" key="4">
    <source>
        <dbReference type="Proteomes" id="UP000054498"/>
    </source>
</evidence>
<feature type="compositionally biased region" description="Gly residues" evidence="2">
    <location>
        <begin position="722"/>
        <end position="731"/>
    </location>
</feature>
<dbReference type="RefSeq" id="XP_013906462.1">
    <property type="nucleotide sequence ID" value="XM_014051008.1"/>
</dbReference>
<feature type="coiled-coil region" evidence="1">
    <location>
        <begin position="257"/>
        <end position="284"/>
    </location>
</feature>
<organism evidence="3 4">
    <name type="scientific">Monoraphidium neglectum</name>
    <dbReference type="NCBI Taxonomy" id="145388"/>
    <lineage>
        <taxon>Eukaryota</taxon>
        <taxon>Viridiplantae</taxon>
        <taxon>Chlorophyta</taxon>
        <taxon>core chlorophytes</taxon>
        <taxon>Chlorophyceae</taxon>
        <taxon>CS clade</taxon>
        <taxon>Sphaeropleales</taxon>
        <taxon>Selenastraceae</taxon>
        <taxon>Monoraphidium</taxon>
    </lineage>
</organism>
<proteinExistence type="predicted"/>
<dbReference type="Proteomes" id="UP000054498">
    <property type="component" value="Unassembled WGS sequence"/>
</dbReference>
<feature type="region of interest" description="Disordered" evidence="2">
    <location>
        <begin position="364"/>
        <end position="397"/>
    </location>
</feature>
<protein>
    <submittedName>
        <fullName evidence="3">Uncharacterized protein</fullName>
    </submittedName>
</protein>
<sequence>MLAPACRDRNDGDGGSGNSRSSPCGVAAQALCSYRHGYGGVDTPALGRALRKLQDALESEAALSCCGGGDDSGDIDRASSSGGLPTQLERTLIQHSPAAKRADPTRQQRRHVQEAGHPRAPEQQRRPGTACEAAALQRGARQRRDDLIRSMQRDLRQGLADSRGEGRDAIEAQAAAEVLRPLLKQASLGTAATTSEATDAAGATDAAAAAAAIEASKAPQEAVAQPLTQAAVAAAAVALQQLLLQGALRDEDTRVREQKLVLELKAAQQQAQQMQGLLEDAGRKLAAADASGKEAWRLRASDAAADRLAAEAVSSSLLEAAREREEALQARLQESEARAADAAARAGAAEAAAGAAEAATAEARRRVDEVQREADARQQQADQEWGSRLRDQAASADARAQALQQRAAQLSLALDDATRGAAEAARVAAADAARAAEAGEQARAAAVLDARLEGRRQLEEAKGRWQAERDALIERMAAERAGAELEARRAGDQQRRRLLDAVSELEAQRGHLAARLAAVLGSHSHGPEAATAATAAAPEQGGGPCLPPSGGGAALGNVSLDGAALRASAAAPSRATGVGGGGAEGGRDQGGEAGAALQRVQAEAYRRQAAALQAELEQLHRALREQKSATAAAEAAAREARAAASAAASALDDRAAQCGRLQAEVLTQRHEMAAAAERAQWEAEAARAEARREVEAAMAAVQLITLKQQRLAGALRAAEAAGDGGEAGEGPGLALPGDHQQHWFG</sequence>
<dbReference type="OrthoDB" id="10691626at2759"/>
<evidence type="ECO:0000256" key="1">
    <source>
        <dbReference type="SAM" id="Coils"/>
    </source>
</evidence>
<feature type="region of interest" description="Disordered" evidence="2">
    <location>
        <begin position="571"/>
        <end position="591"/>
    </location>
</feature>
<gene>
    <name evidence="3" type="ORF">MNEG_0517</name>
</gene>
<feature type="compositionally biased region" description="Basic and acidic residues" evidence="2">
    <location>
        <begin position="100"/>
        <end position="125"/>
    </location>
</feature>
<evidence type="ECO:0000256" key="2">
    <source>
        <dbReference type="SAM" id="MobiDB-lite"/>
    </source>
</evidence>
<keyword evidence="4" id="KW-1185">Reference proteome</keyword>
<feature type="region of interest" description="Disordered" evidence="2">
    <location>
        <begin position="1"/>
        <end position="23"/>
    </location>
</feature>
<dbReference type="AlphaFoldDB" id="A0A0D2KB37"/>
<accession>A0A0D2KB37</accession>
<feature type="coiled-coil region" evidence="1">
    <location>
        <begin position="595"/>
        <end position="636"/>
    </location>
</feature>
<reference evidence="3 4" key="1">
    <citation type="journal article" date="2013" name="BMC Genomics">
        <title>Reconstruction of the lipid metabolism for the microalga Monoraphidium neglectum from its genome sequence reveals characteristics suitable for biofuel production.</title>
        <authorList>
            <person name="Bogen C."/>
            <person name="Al-Dilaimi A."/>
            <person name="Albersmeier A."/>
            <person name="Wichmann J."/>
            <person name="Grundmann M."/>
            <person name="Rupp O."/>
            <person name="Lauersen K.J."/>
            <person name="Blifernez-Klassen O."/>
            <person name="Kalinowski J."/>
            <person name="Goesmann A."/>
            <person name="Mussgnug J.H."/>
            <person name="Kruse O."/>
        </authorList>
    </citation>
    <scope>NUCLEOTIDE SEQUENCE [LARGE SCALE GENOMIC DNA]</scope>
    <source>
        <strain evidence="3 4">SAG 48.87</strain>
    </source>
</reference>
<name>A0A0D2KB37_9CHLO</name>
<dbReference type="EMBL" id="KK100261">
    <property type="protein sequence ID" value="KIZ07443.1"/>
    <property type="molecule type" value="Genomic_DNA"/>
</dbReference>